<protein>
    <submittedName>
        <fullName evidence="1">Uncharacterized protein</fullName>
    </submittedName>
</protein>
<organism evidence="1 2">
    <name type="scientific">Gossypium laxum</name>
    <dbReference type="NCBI Taxonomy" id="34288"/>
    <lineage>
        <taxon>Eukaryota</taxon>
        <taxon>Viridiplantae</taxon>
        <taxon>Streptophyta</taxon>
        <taxon>Embryophyta</taxon>
        <taxon>Tracheophyta</taxon>
        <taxon>Spermatophyta</taxon>
        <taxon>Magnoliopsida</taxon>
        <taxon>eudicotyledons</taxon>
        <taxon>Gunneridae</taxon>
        <taxon>Pentapetalae</taxon>
        <taxon>rosids</taxon>
        <taxon>malvids</taxon>
        <taxon>Malvales</taxon>
        <taxon>Malvaceae</taxon>
        <taxon>Malvoideae</taxon>
        <taxon>Gossypium</taxon>
    </lineage>
</organism>
<proteinExistence type="predicted"/>
<dbReference type="EMBL" id="JABEZV010000003">
    <property type="protein sequence ID" value="MBA0706999.1"/>
    <property type="molecule type" value="Genomic_DNA"/>
</dbReference>
<evidence type="ECO:0000313" key="2">
    <source>
        <dbReference type="Proteomes" id="UP000593574"/>
    </source>
</evidence>
<keyword evidence="2" id="KW-1185">Reference proteome</keyword>
<name>A0A7J8Z6Z7_9ROSI</name>
<dbReference type="Proteomes" id="UP000593574">
    <property type="component" value="Unassembled WGS sequence"/>
</dbReference>
<gene>
    <name evidence="1" type="ORF">Golax_019081</name>
</gene>
<reference evidence="1 2" key="1">
    <citation type="journal article" date="2019" name="Genome Biol. Evol.">
        <title>Insights into the evolution of the New World diploid cottons (Gossypium, subgenus Houzingenia) based on genome sequencing.</title>
        <authorList>
            <person name="Grover C.E."/>
            <person name="Arick M.A. 2nd"/>
            <person name="Thrash A."/>
            <person name="Conover J.L."/>
            <person name="Sanders W.S."/>
            <person name="Peterson D.G."/>
            <person name="Frelichowski J.E."/>
            <person name="Scheffler J.A."/>
            <person name="Scheffler B.E."/>
            <person name="Wendel J.F."/>
        </authorList>
    </citation>
    <scope>NUCLEOTIDE SEQUENCE [LARGE SCALE GENOMIC DNA]</scope>
    <source>
        <strain evidence="1">4</strain>
        <tissue evidence="1">Leaf</tissue>
    </source>
</reference>
<sequence length="104" mass="11863">MIQLYQTEMIFLHSFRLEFQSQKLALQCFKNHAKRGRMDCTIYKTWSWPIDVDVKNSFDYAVLGGSSKIAAILVTYPFQVCILIIGVKSLYNLIFSPLAGHGAL</sequence>
<accession>A0A7J8Z6Z7</accession>
<dbReference type="AlphaFoldDB" id="A0A7J8Z6Z7"/>
<evidence type="ECO:0000313" key="1">
    <source>
        <dbReference type="EMBL" id="MBA0706999.1"/>
    </source>
</evidence>
<comment type="caution">
    <text evidence="1">The sequence shown here is derived from an EMBL/GenBank/DDBJ whole genome shotgun (WGS) entry which is preliminary data.</text>
</comment>